<evidence type="ECO:0000313" key="2">
    <source>
        <dbReference type="EMBL" id="PTQ41787.1"/>
    </source>
</evidence>
<dbReference type="Gene3D" id="3.40.50.300">
    <property type="entry name" value="P-loop containing nucleotide triphosphate hydrolases"/>
    <property type="match status" value="1"/>
</dbReference>
<dbReference type="GO" id="GO:0009926">
    <property type="term" value="P:auxin polar transport"/>
    <property type="evidence" value="ECO:0000318"/>
    <property type="project" value="GO_Central"/>
</dbReference>
<dbReference type="InterPro" id="IPR027417">
    <property type="entry name" value="P-loop_NTPase"/>
</dbReference>
<dbReference type="SUPFAM" id="SSF52047">
    <property type="entry name" value="RNI-like"/>
    <property type="match status" value="1"/>
</dbReference>
<dbReference type="Proteomes" id="UP000244005">
    <property type="component" value="Unassembled WGS sequence"/>
</dbReference>
<keyword evidence="3" id="KW-1185">Reference proteome</keyword>
<dbReference type="InterPro" id="IPR032675">
    <property type="entry name" value="LRR_dom_sf"/>
</dbReference>
<protein>
    <recommendedName>
        <fullName evidence="4">C-terminal of Roc (COR) domain-containing protein</fullName>
    </recommendedName>
</protein>
<organism evidence="2 3">
    <name type="scientific">Marchantia polymorpha</name>
    <name type="common">Common liverwort</name>
    <name type="synonym">Marchantia aquatica</name>
    <dbReference type="NCBI Taxonomy" id="3197"/>
    <lineage>
        <taxon>Eukaryota</taxon>
        <taxon>Viridiplantae</taxon>
        <taxon>Streptophyta</taxon>
        <taxon>Embryophyta</taxon>
        <taxon>Marchantiophyta</taxon>
        <taxon>Marchantiopsida</taxon>
        <taxon>Marchantiidae</taxon>
        <taxon>Marchantiales</taxon>
        <taxon>Marchantiaceae</taxon>
        <taxon>Marchantia</taxon>
    </lineage>
</organism>
<evidence type="ECO:0008006" key="4">
    <source>
        <dbReference type="Google" id="ProtNLM"/>
    </source>
</evidence>
<evidence type="ECO:0000256" key="1">
    <source>
        <dbReference type="SAM" id="MobiDB-lite"/>
    </source>
</evidence>
<dbReference type="Gene3D" id="3.80.10.10">
    <property type="entry name" value="Ribonuclease Inhibitor"/>
    <property type="match status" value="1"/>
</dbReference>
<dbReference type="AlphaFoldDB" id="A0A2R6X6R7"/>
<dbReference type="Pfam" id="PF08477">
    <property type="entry name" value="Roc"/>
    <property type="match status" value="1"/>
</dbReference>
<proteinExistence type="predicted"/>
<accession>A0A2R6X6R7</accession>
<sequence length="1014" mass="114351">MEGSGASIISDGAELATRGMDSADEEPETSNASETDEEPKLPSALQDILQRLEGKGEPLRRHPNFSAINVREFFPCRAPRSVTGWRSQVRLRVLEAIGNCNTFEVLEVREICDGDISSLTASEWEIVLRGFMSSTILQTIIIRSIAWAWGSDDMESFCLQLGRILNSSSVTELYIEDCRLSARCLLNLASGLRGNCESKLEKLHLQNAWWDSSAGKHVAEVINSAPLLQTLILQGDSQMDDEAVGMLSQALIKSSSLKQLELNSVKWGAALLLTALARDNGNLSIERLHLRGVDMDGRGDCLRQLLTSYLKELRLYWLQMRPEDWQQLGEVIRDKAIATTIYVEFPLGYDDNYEWKSIEALACATTSDVKDPTVELDLKIWSGLDGYELSLNLLGRVLRGEVKSVESLHIERHSRQWGDRFESINEDRLKSILSMNGNTGETSVLKRLGFSGHYKDVLKYLLPCLRGNTSLTHLDLRYSDLDDETFRDLMSLLQVNLTLQEIDVRKTSWDSAGKEAQIQEALKQNQKRAVYMSVFIEAKLAFGDAKAGRLFLCGSPLAGKTQVRQTLMRIVKGDSWIGNKLKELWRTEGIEVEFVQNNDKSQISIWDLAGQGIFRTLQNVVFPQSSNFCIFLFVYNPFREKKNSKKEDSCFQTELEEWLSFITSNTRVTGHSLPQVLVVITHKDKVTCHSLEWAHNIVSTLTKRFKNFVDLHQELFHLDARKKKEVIPLQNHIFEIFKNLLSEKSPRVPQLCSHLSFFLVTDTKKNRSCPLLPSKTFKDICAPSLTKFISSSSVHSVGHERIMSAIISYLNDVGSIISIPNLDYIIVDPNWLTYTLLGKLIALGQNFQPQKSGSSKSSYVSKDGFVSQSVFAGLMEEFLRKQPHGEGVVDRKVLEDILINLDLCFKVEDPSQYFIPSFLPEHASTEKQTPQALAWKNRDETTQFVGIRIQCQDEITMSLTAAFFPCFQVGGSAIHDEVYCRGVDIILRIIQRLSRGGVSARCDPNTLREDAGSE</sequence>
<dbReference type="EMBL" id="KZ772705">
    <property type="protein sequence ID" value="PTQ41787.1"/>
    <property type="molecule type" value="Genomic_DNA"/>
</dbReference>
<name>A0A2R6X6R7_MARPO</name>
<reference evidence="3" key="1">
    <citation type="journal article" date="2017" name="Cell">
        <title>Insights into land plant evolution garnered from the Marchantia polymorpha genome.</title>
        <authorList>
            <person name="Bowman J.L."/>
            <person name="Kohchi T."/>
            <person name="Yamato K.T."/>
            <person name="Jenkins J."/>
            <person name="Shu S."/>
            <person name="Ishizaki K."/>
            <person name="Yamaoka S."/>
            <person name="Nishihama R."/>
            <person name="Nakamura Y."/>
            <person name="Berger F."/>
            <person name="Adam C."/>
            <person name="Aki S.S."/>
            <person name="Althoff F."/>
            <person name="Araki T."/>
            <person name="Arteaga-Vazquez M.A."/>
            <person name="Balasubrmanian S."/>
            <person name="Barry K."/>
            <person name="Bauer D."/>
            <person name="Boehm C.R."/>
            <person name="Briginshaw L."/>
            <person name="Caballero-Perez J."/>
            <person name="Catarino B."/>
            <person name="Chen F."/>
            <person name="Chiyoda S."/>
            <person name="Chovatia M."/>
            <person name="Davies K.M."/>
            <person name="Delmans M."/>
            <person name="Demura T."/>
            <person name="Dierschke T."/>
            <person name="Dolan L."/>
            <person name="Dorantes-Acosta A.E."/>
            <person name="Eklund D.M."/>
            <person name="Florent S.N."/>
            <person name="Flores-Sandoval E."/>
            <person name="Fujiyama A."/>
            <person name="Fukuzawa H."/>
            <person name="Galik B."/>
            <person name="Grimanelli D."/>
            <person name="Grimwood J."/>
            <person name="Grossniklaus U."/>
            <person name="Hamada T."/>
            <person name="Haseloff J."/>
            <person name="Hetherington A.J."/>
            <person name="Higo A."/>
            <person name="Hirakawa Y."/>
            <person name="Hundley H.N."/>
            <person name="Ikeda Y."/>
            <person name="Inoue K."/>
            <person name="Inoue S.I."/>
            <person name="Ishida S."/>
            <person name="Jia Q."/>
            <person name="Kakita M."/>
            <person name="Kanazawa T."/>
            <person name="Kawai Y."/>
            <person name="Kawashima T."/>
            <person name="Kennedy M."/>
            <person name="Kinose K."/>
            <person name="Kinoshita T."/>
            <person name="Kohara Y."/>
            <person name="Koide E."/>
            <person name="Komatsu K."/>
            <person name="Kopischke S."/>
            <person name="Kubo M."/>
            <person name="Kyozuka J."/>
            <person name="Lagercrantz U."/>
            <person name="Lin S.S."/>
            <person name="Lindquist E."/>
            <person name="Lipzen A.M."/>
            <person name="Lu C.W."/>
            <person name="De Luna E."/>
            <person name="Martienssen R.A."/>
            <person name="Minamino N."/>
            <person name="Mizutani M."/>
            <person name="Mizutani M."/>
            <person name="Mochizuki N."/>
            <person name="Monte I."/>
            <person name="Mosher R."/>
            <person name="Nagasaki H."/>
            <person name="Nakagami H."/>
            <person name="Naramoto S."/>
            <person name="Nishitani K."/>
            <person name="Ohtani M."/>
            <person name="Okamoto T."/>
            <person name="Okumura M."/>
            <person name="Phillips J."/>
            <person name="Pollak B."/>
            <person name="Reinders A."/>
            <person name="Rovekamp M."/>
            <person name="Sano R."/>
            <person name="Sawa S."/>
            <person name="Schmid M.W."/>
            <person name="Shirakawa M."/>
            <person name="Solano R."/>
            <person name="Spunde A."/>
            <person name="Suetsugu N."/>
            <person name="Sugano S."/>
            <person name="Sugiyama A."/>
            <person name="Sun R."/>
            <person name="Suzuki Y."/>
            <person name="Takenaka M."/>
            <person name="Takezawa D."/>
            <person name="Tomogane H."/>
            <person name="Tsuzuki M."/>
            <person name="Ueda T."/>
            <person name="Umeda M."/>
            <person name="Ward J.M."/>
            <person name="Watanabe Y."/>
            <person name="Yazaki K."/>
            <person name="Yokoyama R."/>
            <person name="Yoshitake Y."/>
            <person name="Yotsui I."/>
            <person name="Zachgo S."/>
            <person name="Schmutz J."/>
        </authorList>
    </citation>
    <scope>NUCLEOTIDE SEQUENCE [LARGE SCALE GENOMIC DNA]</scope>
    <source>
        <strain evidence="3">Tak-1</strain>
    </source>
</reference>
<dbReference type="SUPFAM" id="SSF52540">
    <property type="entry name" value="P-loop containing nucleoside triphosphate hydrolases"/>
    <property type="match status" value="1"/>
</dbReference>
<dbReference type="PANTHER" id="PTHR47679:SF1">
    <property type="entry name" value="PROTEIN TORNADO 1"/>
    <property type="match status" value="1"/>
</dbReference>
<feature type="region of interest" description="Disordered" evidence="1">
    <location>
        <begin position="1"/>
        <end position="42"/>
    </location>
</feature>
<evidence type="ECO:0000313" key="3">
    <source>
        <dbReference type="Proteomes" id="UP000244005"/>
    </source>
</evidence>
<dbReference type="OrthoDB" id="537968at2759"/>
<gene>
    <name evidence="2" type="ORF">MARPO_0033s0171</name>
</gene>
<dbReference type="PANTHER" id="PTHR47679">
    <property type="entry name" value="PROTEIN TORNADO 1"/>
    <property type="match status" value="1"/>
</dbReference>